<accession>A0A809SEA9</accession>
<proteinExistence type="predicted"/>
<protein>
    <submittedName>
        <fullName evidence="2">Uncharacterized protein</fullName>
    </submittedName>
</protein>
<dbReference type="Proteomes" id="UP000662873">
    <property type="component" value="Chromosome"/>
</dbReference>
<sequence>MLTDPSAESSASVIPAFLAKPKGAPVYYGFPVIEETLTEGWLFGAITAFDDDPEGRTFGDGFVIAPDGSRAGIVWEVGEFATREICAPTSDRWGVYGVAFPHAVRCISDLVEGFRAVMPELQGIHARIVGVSGQETGEADGKPKPTTRPRR</sequence>
<dbReference type="EMBL" id="AP021858">
    <property type="protein sequence ID" value="BBO23764.1"/>
    <property type="molecule type" value="Genomic_DNA"/>
</dbReference>
<dbReference type="KEGG" id="npy:NPRO_13590"/>
<organism evidence="2 3">
    <name type="scientific">Candidatus Nitrosymbiomonas proteolyticus</name>
    <dbReference type="NCBI Taxonomy" id="2608984"/>
    <lineage>
        <taxon>Bacteria</taxon>
        <taxon>Bacillati</taxon>
        <taxon>Armatimonadota</taxon>
        <taxon>Armatimonadota incertae sedis</taxon>
        <taxon>Candidatus Nitrosymbiomonas</taxon>
    </lineage>
</organism>
<feature type="region of interest" description="Disordered" evidence="1">
    <location>
        <begin position="132"/>
        <end position="151"/>
    </location>
</feature>
<evidence type="ECO:0000256" key="1">
    <source>
        <dbReference type="SAM" id="MobiDB-lite"/>
    </source>
</evidence>
<name>A0A809SEA9_9BACT</name>
<dbReference type="AlphaFoldDB" id="A0A809SEA9"/>
<gene>
    <name evidence="2" type="ORF">NPRO_13590</name>
</gene>
<evidence type="ECO:0000313" key="2">
    <source>
        <dbReference type="EMBL" id="BBO23764.1"/>
    </source>
</evidence>
<evidence type="ECO:0000313" key="3">
    <source>
        <dbReference type="Proteomes" id="UP000662873"/>
    </source>
</evidence>
<reference evidence="2" key="1">
    <citation type="journal article" name="DNA Res.">
        <title>The physiological potential of anammox bacteria as revealed by their core genome structure.</title>
        <authorList>
            <person name="Okubo T."/>
            <person name="Toyoda A."/>
            <person name="Fukuhara K."/>
            <person name="Uchiyama I."/>
            <person name="Harigaya Y."/>
            <person name="Kuroiwa M."/>
            <person name="Suzuki T."/>
            <person name="Murakami Y."/>
            <person name="Suwa Y."/>
            <person name="Takami H."/>
        </authorList>
    </citation>
    <scope>NUCLEOTIDE SEQUENCE</scope>
    <source>
        <strain evidence="2">317325-2</strain>
    </source>
</reference>